<dbReference type="AlphaFoldDB" id="A0A067P1C6"/>
<reference evidence="9" key="1">
    <citation type="journal article" date="2014" name="Proc. Natl. Acad. Sci. U.S.A.">
        <title>Extensive sampling of basidiomycete genomes demonstrates inadequacy of the white-rot/brown-rot paradigm for wood decay fungi.</title>
        <authorList>
            <person name="Riley R."/>
            <person name="Salamov A.A."/>
            <person name="Brown D.W."/>
            <person name="Nagy L.G."/>
            <person name="Floudas D."/>
            <person name="Held B.W."/>
            <person name="Levasseur A."/>
            <person name="Lombard V."/>
            <person name="Morin E."/>
            <person name="Otillar R."/>
            <person name="Lindquist E.A."/>
            <person name="Sun H."/>
            <person name="LaButti K.M."/>
            <person name="Schmutz J."/>
            <person name="Jabbour D."/>
            <person name="Luo H."/>
            <person name="Baker S.E."/>
            <person name="Pisabarro A.G."/>
            <person name="Walton J.D."/>
            <person name="Blanchette R.A."/>
            <person name="Henrissat B."/>
            <person name="Martin F."/>
            <person name="Cullen D."/>
            <person name="Hibbett D.S."/>
            <person name="Grigoriev I.V."/>
        </authorList>
    </citation>
    <scope>NUCLEOTIDE SEQUENCE [LARGE SCALE GENOMIC DNA]</scope>
    <source>
        <strain evidence="9">PC15</strain>
    </source>
</reference>
<dbReference type="EMBL" id="KL198007">
    <property type="protein sequence ID" value="KDQ29671.1"/>
    <property type="molecule type" value="Genomic_DNA"/>
</dbReference>
<dbReference type="InterPro" id="IPR007667">
    <property type="entry name" value="Hypoxia_induced_domain"/>
</dbReference>
<accession>A0A067P1C6</accession>
<feature type="compositionally biased region" description="Basic and acidic residues" evidence="5">
    <location>
        <begin position="195"/>
        <end position="205"/>
    </location>
</feature>
<feature type="transmembrane region" description="Helical" evidence="6">
    <location>
        <begin position="21"/>
        <end position="38"/>
    </location>
</feature>
<proteinExistence type="predicted"/>
<protein>
    <recommendedName>
        <fullName evidence="7">HIG1 domain-containing protein</fullName>
    </recommendedName>
</protein>
<dbReference type="GO" id="GO:0005739">
    <property type="term" value="C:mitochondrion"/>
    <property type="evidence" value="ECO:0007669"/>
    <property type="project" value="UniProtKB-SubCell"/>
</dbReference>
<feature type="region of interest" description="Disordered" evidence="5">
    <location>
        <begin position="195"/>
        <end position="216"/>
    </location>
</feature>
<sequence length="216" mass="23932">MKLVSPEQLKAHDKASLRGSIEGAVGSGAVAVGVSYWAHRRYPAYRALPLSLKSLAVLIIVVPCLAIQGERRGIEYDKSQWEGETVRVLDEKEQQKEARWNSLDTSSKIGDWAARHQYSLILGGWASSLGVAAAIISRDKYQTVPQKVVQARMWAQGLTIGIVIAAGALMHSRRAQAAEHHNTDHSWRDLLEQQERDKQEAEKARLLAGRPSQLHA</sequence>
<dbReference type="GO" id="GO:0033617">
    <property type="term" value="P:mitochondrial respiratory chain complex IV assembly"/>
    <property type="evidence" value="ECO:0007669"/>
    <property type="project" value="TreeGrafter"/>
</dbReference>
<dbReference type="STRING" id="1137138.A0A067P1C6"/>
<evidence type="ECO:0000313" key="8">
    <source>
        <dbReference type="EMBL" id="KDQ29671.1"/>
    </source>
</evidence>
<dbReference type="InterPro" id="IPR040153">
    <property type="entry name" value="Rcf2"/>
</dbReference>
<evidence type="ECO:0000256" key="2">
    <source>
        <dbReference type="ARBA" id="ARBA00022692"/>
    </source>
</evidence>
<dbReference type="PANTHER" id="PTHR28018:SF3">
    <property type="entry name" value="RESPIRATORY SUPERCOMPLEX FACTOR 2, MITOCHONDRIAL"/>
    <property type="match status" value="1"/>
</dbReference>
<evidence type="ECO:0000313" key="9">
    <source>
        <dbReference type="Proteomes" id="UP000027073"/>
    </source>
</evidence>
<keyword evidence="4 6" id="KW-0472">Membrane</keyword>
<evidence type="ECO:0000256" key="4">
    <source>
        <dbReference type="ARBA" id="ARBA00023136"/>
    </source>
</evidence>
<evidence type="ECO:0000259" key="7">
    <source>
        <dbReference type="PROSITE" id="PS51503"/>
    </source>
</evidence>
<evidence type="ECO:0000256" key="5">
    <source>
        <dbReference type="SAM" id="MobiDB-lite"/>
    </source>
</evidence>
<evidence type="ECO:0000256" key="3">
    <source>
        <dbReference type="ARBA" id="ARBA00022989"/>
    </source>
</evidence>
<comment type="subcellular location">
    <subcellularLocation>
        <location evidence="1">Mitochondrion</location>
    </subcellularLocation>
</comment>
<keyword evidence="3 6" id="KW-1133">Transmembrane helix</keyword>
<keyword evidence="2 6" id="KW-0812">Transmembrane</keyword>
<dbReference type="PANTHER" id="PTHR28018">
    <property type="entry name" value="RESPIRATORY SUPERCOMPLEX FACTOR 2, MITOCHONDRIAL"/>
    <property type="match status" value="1"/>
</dbReference>
<dbReference type="Proteomes" id="UP000027073">
    <property type="component" value="Unassembled WGS sequence"/>
</dbReference>
<name>A0A067P1C6_PLEO1</name>
<organism evidence="8 9">
    <name type="scientific">Pleurotus ostreatus (strain PC15)</name>
    <name type="common">Oyster mushroom</name>
    <dbReference type="NCBI Taxonomy" id="1137138"/>
    <lineage>
        <taxon>Eukaryota</taxon>
        <taxon>Fungi</taxon>
        <taxon>Dikarya</taxon>
        <taxon>Basidiomycota</taxon>
        <taxon>Agaricomycotina</taxon>
        <taxon>Agaricomycetes</taxon>
        <taxon>Agaricomycetidae</taxon>
        <taxon>Agaricales</taxon>
        <taxon>Pleurotineae</taxon>
        <taxon>Pleurotaceae</taxon>
        <taxon>Pleurotus</taxon>
    </lineage>
</organism>
<feature type="domain" description="HIG1" evidence="7">
    <location>
        <begin position="90"/>
        <end position="181"/>
    </location>
</feature>
<dbReference type="VEuPathDB" id="FungiDB:PLEOSDRAFT_1071002"/>
<feature type="transmembrane region" description="Helical" evidence="6">
    <location>
        <begin position="149"/>
        <end position="170"/>
    </location>
</feature>
<evidence type="ECO:0000256" key="6">
    <source>
        <dbReference type="SAM" id="Phobius"/>
    </source>
</evidence>
<evidence type="ECO:0000256" key="1">
    <source>
        <dbReference type="ARBA" id="ARBA00004173"/>
    </source>
</evidence>
<dbReference type="PROSITE" id="PS51503">
    <property type="entry name" value="HIG1"/>
    <property type="match status" value="1"/>
</dbReference>
<feature type="transmembrane region" description="Helical" evidence="6">
    <location>
        <begin position="118"/>
        <end position="137"/>
    </location>
</feature>
<dbReference type="InParanoid" id="A0A067P1C6"/>
<dbReference type="HOGENOM" id="CLU_079101_1_0_1"/>
<gene>
    <name evidence="8" type="ORF">PLEOSDRAFT_1071002</name>
</gene>
<dbReference type="FunCoup" id="A0A067P1C6">
    <property type="interactions" value="56"/>
</dbReference>
<dbReference type="OrthoDB" id="1915122at2759"/>